<sequence length="261" mass="28185">MNATSIPLHRSSTRIGLSLFGLFVLLLLWSLGIHLLGKSMPLAGALSPGDTFRSLYDLLAQNELTRHTLTSLKRVMVSLLAALALGVPIGVAVGSSRALDSGTSGAFQFLRMISPLSWMPIAVMIFGIGDAPIYFLLTITAVWPIILNTSAGVRQLNPRWLLLARSLSATRGEILWRIVVPGILGHVLTGVRVAIGMIWILLIPCEMLGVSSGLGYFILDTRDRLAYSELMAAIVLIGALGFLLDALAQRLHRHWVPAGTD</sequence>
<feature type="domain" description="ABC transmembrane type-1" evidence="8">
    <location>
        <begin position="68"/>
        <end position="248"/>
    </location>
</feature>
<organism evidence="9 10">
    <name type="scientific">Rhodanobacter caeni</name>
    <dbReference type="NCBI Taxonomy" id="657654"/>
    <lineage>
        <taxon>Bacteria</taxon>
        <taxon>Pseudomonadati</taxon>
        <taxon>Pseudomonadota</taxon>
        <taxon>Gammaproteobacteria</taxon>
        <taxon>Lysobacterales</taxon>
        <taxon>Rhodanobacteraceae</taxon>
        <taxon>Rhodanobacter</taxon>
    </lineage>
</organism>
<dbReference type="EMBL" id="BAAAFO010000003">
    <property type="protein sequence ID" value="GAA0254563.1"/>
    <property type="molecule type" value="Genomic_DNA"/>
</dbReference>
<protein>
    <submittedName>
        <fullName evidence="9">ABC transporter permease</fullName>
    </submittedName>
</protein>
<comment type="caution">
    <text evidence="9">The sequence shown here is derived from an EMBL/GenBank/DDBJ whole genome shotgun (WGS) entry which is preliminary data.</text>
</comment>
<reference evidence="10" key="1">
    <citation type="journal article" date="2019" name="Int. J. Syst. Evol. Microbiol.">
        <title>The Global Catalogue of Microorganisms (GCM) 10K type strain sequencing project: providing services to taxonomists for standard genome sequencing and annotation.</title>
        <authorList>
            <consortium name="The Broad Institute Genomics Platform"/>
            <consortium name="The Broad Institute Genome Sequencing Center for Infectious Disease"/>
            <person name="Wu L."/>
            <person name="Ma J."/>
        </authorList>
    </citation>
    <scope>NUCLEOTIDE SEQUENCE [LARGE SCALE GENOMIC DNA]</scope>
    <source>
        <strain evidence="10">JCM 16242</strain>
    </source>
</reference>
<feature type="transmembrane region" description="Helical" evidence="7">
    <location>
        <begin position="198"/>
        <end position="219"/>
    </location>
</feature>
<dbReference type="InterPro" id="IPR000515">
    <property type="entry name" value="MetI-like"/>
</dbReference>
<dbReference type="PANTHER" id="PTHR30151">
    <property type="entry name" value="ALKANE SULFONATE ABC TRANSPORTER-RELATED, MEMBRANE SUBUNIT"/>
    <property type="match status" value="1"/>
</dbReference>
<evidence type="ECO:0000256" key="4">
    <source>
        <dbReference type="ARBA" id="ARBA00022692"/>
    </source>
</evidence>
<comment type="subcellular location">
    <subcellularLocation>
        <location evidence="1 7">Cell membrane</location>
        <topology evidence="1 7">Multi-pass membrane protein</topology>
    </subcellularLocation>
</comment>
<feature type="transmembrane region" description="Helical" evidence="7">
    <location>
        <begin position="174"/>
        <end position="191"/>
    </location>
</feature>
<dbReference type="Proteomes" id="UP001500657">
    <property type="component" value="Unassembled WGS sequence"/>
</dbReference>
<dbReference type="PANTHER" id="PTHR30151:SF25">
    <property type="entry name" value="TAURINE TRANSPORT SYSTEM PERMEASE PROTEIN TAUC"/>
    <property type="match status" value="1"/>
</dbReference>
<evidence type="ECO:0000256" key="6">
    <source>
        <dbReference type="ARBA" id="ARBA00023136"/>
    </source>
</evidence>
<evidence type="ECO:0000313" key="9">
    <source>
        <dbReference type="EMBL" id="GAA0254563.1"/>
    </source>
</evidence>
<accession>A0ABP3E9K7</accession>
<evidence type="ECO:0000256" key="5">
    <source>
        <dbReference type="ARBA" id="ARBA00022989"/>
    </source>
</evidence>
<keyword evidence="2 7" id="KW-0813">Transport</keyword>
<dbReference type="InterPro" id="IPR035906">
    <property type="entry name" value="MetI-like_sf"/>
</dbReference>
<dbReference type="RefSeq" id="WP_343882606.1">
    <property type="nucleotide sequence ID" value="NZ_BAAAFO010000003.1"/>
</dbReference>
<keyword evidence="10" id="KW-1185">Reference proteome</keyword>
<feature type="transmembrane region" description="Helical" evidence="7">
    <location>
        <begin position="225"/>
        <end position="244"/>
    </location>
</feature>
<proteinExistence type="inferred from homology"/>
<keyword evidence="3" id="KW-1003">Cell membrane</keyword>
<keyword evidence="5 7" id="KW-1133">Transmembrane helix</keyword>
<dbReference type="Pfam" id="PF00528">
    <property type="entry name" value="BPD_transp_1"/>
    <property type="match status" value="1"/>
</dbReference>
<evidence type="ECO:0000256" key="2">
    <source>
        <dbReference type="ARBA" id="ARBA00022448"/>
    </source>
</evidence>
<dbReference type="Gene3D" id="1.10.3720.10">
    <property type="entry name" value="MetI-like"/>
    <property type="match status" value="1"/>
</dbReference>
<evidence type="ECO:0000256" key="7">
    <source>
        <dbReference type="RuleBase" id="RU363032"/>
    </source>
</evidence>
<name>A0ABP3E9K7_9GAMM</name>
<evidence type="ECO:0000313" key="10">
    <source>
        <dbReference type="Proteomes" id="UP001500657"/>
    </source>
</evidence>
<evidence type="ECO:0000256" key="3">
    <source>
        <dbReference type="ARBA" id="ARBA00022475"/>
    </source>
</evidence>
<feature type="transmembrane region" description="Helical" evidence="7">
    <location>
        <begin position="15"/>
        <end position="36"/>
    </location>
</feature>
<comment type="similarity">
    <text evidence="7">Belongs to the binding-protein-dependent transport system permease family.</text>
</comment>
<dbReference type="PROSITE" id="PS50928">
    <property type="entry name" value="ABC_TM1"/>
    <property type="match status" value="1"/>
</dbReference>
<keyword evidence="6 7" id="KW-0472">Membrane</keyword>
<keyword evidence="4 7" id="KW-0812">Transmembrane</keyword>
<feature type="transmembrane region" description="Helical" evidence="7">
    <location>
        <begin position="133"/>
        <end position="154"/>
    </location>
</feature>
<dbReference type="CDD" id="cd06261">
    <property type="entry name" value="TM_PBP2"/>
    <property type="match status" value="1"/>
</dbReference>
<evidence type="ECO:0000259" key="8">
    <source>
        <dbReference type="PROSITE" id="PS50928"/>
    </source>
</evidence>
<feature type="transmembrane region" description="Helical" evidence="7">
    <location>
        <begin position="75"/>
        <end position="94"/>
    </location>
</feature>
<gene>
    <name evidence="9" type="ORF">GCM10009126_19690</name>
</gene>
<evidence type="ECO:0000256" key="1">
    <source>
        <dbReference type="ARBA" id="ARBA00004651"/>
    </source>
</evidence>
<dbReference type="SUPFAM" id="SSF161098">
    <property type="entry name" value="MetI-like"/>
    <property type="match status" value="1"/>
</dbReference>